<proteinExistence type="predicted"/>
<dbReference type="AlphaFoldDB" id="A0AAD7XPY6"/>
<sequence length="451" mass="48140">MGSEAIAREIARLQVMLPGILSGLTNTDVAAVVTYTQSGASFGLASIKFQVLCIPLMFGFQEFGARIGATTGKGVLVLVRETYGRKTAITAGVGLLCLCLATLFCEAAGMVAIADLVGVPRYTLILLYSFVLMYQLNVSNFGEYAALALASLLSSFVALAGMAVDDRPHVGGDGNLGAFNITNSDYDLLVISATVGSALTPFLLFYQCAAAVRARHQVADLPVLRTNILIGVVLAVVAAAAITVSAAFEFWGRGDQPIRSVQDCGRAFEARLGRVGTYIFVLGLAGASLTASFCTLATVVWVWDELTSQDSMSKHASRQCETIALVRDKLVEETKECRRPILDHHQDARTLQGGGIILCMSMLLVVDLAVLALTDRKQMSLEIAAQDLDCLLLPPALFLGIRIARTVLDEVTYPASEYRVHVVTAVSISIVAVVPIIMSGLLRYHLLGSTD</sequence>
<feature type="transmembrane region" description="Helical" evidence="5">
    <location>
        <begin position="278"/>
        <end position="303"/>
    </location>
</feature>
<comment type="caution">
    <text evidence="6">The sequence shown here is derived from an EMBL/GenBank/DDBJ whole genome shotgun (WGS) entry which is preliminary data.</text>
</comment>
<evidence type="ECO:0000256" key="3">
    <source>
        <dbReference type="ARBA" id="ARBA00022989"/>
    </source>
</evidence>
<evidence type="ECO:0000256" key="1">
    <source>
        <dbReference type="ARBA" id="ARBA00004141"/>
    </source>
</evidence>
<keyword evidence="3 5" id="KW-1133">Transmembrane helix</keyword>
<feature type="transmembrane region" description="Helical" evidence="5">
    <location>
        <begin position="144"/>
        <end position="164"/>
    </location>
</feature>
<evidence type="ECO:0000313" key="6">
    <source>
        <dbReference type="EMBL" id="KAJ8604345.1"/>
    </source>
</evidence>
<protein>
    <submittedName>
        <fullName evidence="6">Uncharacterized protein</fullName>
    </submittedName>
</protein>
<keyword evidence="2 5" id="KW-0812">Transmembrane</keyword>
<organism evidence="6 7">
    <name type="scientific">Chrysophaeum taylorii</name>
    <dbReference type="NCBI Taxonomy" id="2483200"/>
    <lineage>
        <taxon>Eukaryota</taxon>
        <taxon>Sar</taxon>
        <taxon>Stramenopiles</taxon>
        <taxon>Ochrophyta</taxon>
        <taxon>Pelagophyceae</taxon>
        <taxon>Pelagomonadales</taxon>
        <taxon>Pelagomonadaceae</taxon>
        <taxon>Chrysophaeum</taxon>
    </lineage>
</organism>
<evidence type="ECO:0000313" key="7">
    <source>
        <dbReference type="Proteomes" id="UP001230188"/>
    </source>
</evidence>
<comment type="subcellular location">
    <subcellularLocation>
        <location evidence="1">Membrane</location>
        <topology evidence="1">Multi-pass membrane protein</topology>
    </subcellularLocation>
</comment>
<evidence type="ECO:0000256" key="2">
    <source>
        <dbReference type="ARBA" id="ARBA00022692"/>
    </source>
</evidence>
<feature type="transmembrane region" description="Helical" evidence="5">
    <location>
        <begin position="188"/>
        <end position="206"/>
    </location>
</feature>
<keyword evidence="4 5" id="KW-0472">Membrane</keyword>
<dbReference type="Proteomes" id="UP001230188">
    <property type="component" value="Unassembled WGS sequence"/>
</dbReference>
<dbReference type="Pfam" id="PF01566">
    <property type="entry name" value="Nramp"/>
    <property type="match status" value="1"/>
</dbReference>
<dbReference type="EMBL" id="JAQMWT010000334">
    <property type="protein sequence ID" value="KAJ8604345.1"/>
    <property type="molecule type" value="Genomic_DNA"/>
</dbReference>
<gene>
    <name evidence="6" type="ORF">CTAYLR_002522</name>
</gene>
<dbReference type="InterPro" id="IPR001046">
    <property type="entry name" value="NRAMP_fam"/>
</dbReference>
<name>A0AAD7XPY6_9STRA</name>
<evidence type="ECO:0000256" key="4">
    <source>
        <dbReference type="ARBA" id="ARBA00023136"/>
    </source>
</evidence>
<accession>A0AAD7XPY6</accession>
<dbReference type="GO" id="GO:0016020">
    <property type="term" value="C:membrane"/>
    <property type="evidence" value="ECO:0007669"/>
    <property type="project" value="UniProtKB-SubCell"/>
</dbReference>
<evidence type="ECO:0000256" key="5">
    <source>
        <dbReference type="SAM" id="Phobius"/>
    </source>
</evidence>
<reference evidence="6" key="1">
    <citation type="submission" date="2023-01" db="EMBL/GenBank/DDBJ databases">
        <title>Metagenome sequencing of chrysophaentin producing Chrysophaeum taylorii.</title>
        <authorList>
            <person name="Davison J."/>
            <person name="Bewley C."/>
        </authorList>
    </citation>
    <scope>NUCLEOTIDE SEQUENCE</scope>
    <source>
        <strain evidence="6">NIES-1699</strain>
    </source>
</reference>
<feature type="transmembrane region" description="Helical" evidence="5">
    <location>
        <begin position="119"/>
        <end position="137"/>
    </location>
</feature>
<feature type="transmembrane region" description="Helical" evidence="5">
    <location>
        <begin position="227"/>
        <end position="248"/>
    </location>
</feature>
<keyword evidence="7" id="KW-1185">Reference proteome</keyword>
<dbReference type="GO" id="GO:0046873">
    <property type="term" value="F:metal ion transmembrane transporter activity"/>
    <property type="evidence" value="ECO:0007669"/>
    <property type="project" value="InterPro"/>
</dbReference>
<feature type="transmembrane region" description="Helical" evidence="5">
    <location>
        <begin position="355"/>
        <end position="373"/>
    </location>
</feature>
<feature type="transmembrane region" description="Helical" evidence="5">
    <location>
        <begin position="418"/>
        <end position="442"/>
    </location>
</feature>
<feature type="transmembrane region" description="Helical" evidence="5">
    <location>
        <begin position="88"/>
        <end position="113"/>
    </location>
</feature>